<dbReference type="SUPFAM" id="SSF47413">
    <property type="entry name" value="lambda repressor-like DNA-binding domains"/>
    <property type="match status" value="1"/>
</dbReference>
<dbReference type="AlphaFoldDB" id="F5YC16"/>
<dbReference type="EMBL" id="CP001841">
    <property type="protein sequence ID" value="AEF82452.1"/>
    <property type="molecule type" value="Genomic_DNA"/>
</dbReference>
<protein>
    <submittedName>
        <fullName evidence="5">DNA-binding protein</fullName>
    </submittedName>
</protein>
<sequence length="125" mass="14373">MPFLIVWIWKKNSRIFEICSTANFFKKWRKQAGLSQEKLANLCGTAPAYIRQIEIGNRSPSIKFLVKVAGALKIDTWQLLYEDPNTGNESPFEDYSVRKTRVKKELVTSLSKTVAETVKKAFEEL</sequence>
<dbReference type="PROSITE" id="PS50943">
    <property type="entry name" value="HTH_CROC1"/>
    <property type="match status" value="1"/>
</dbReference>
<keyword evidence="2 5" id="KW-0238">DNA-binding</keyword>
<dbReference type="GO" id="GO:0003677">
    <property type="term" value="F:DNA binding"/>
    <property type="evidence" value="ECO:0007669"/>
    <property type="project" value="UniProtKB-KW"/>
</dbReference>
<dbReference type="PANTHER" id="PTHR46797">
    <property type="entry name" value="HTH-TYPE TRANSCRIPTIONAL REGULATOR"/>
    <property type="match status" value="1"/>
</dbReference>
<dbReference type="STRING" id="545695.TREAZ_1788"/>
<keyword evidence="1" id="KW-0805">Transcription regulation</keyword>
<evidence type="ECO:0000256" key="1">
    <source>
        <dbReference type="ARBA" id="ARBA00023015"/>
    </source>
</evidence>
<evidence type="ECO:0000313" key="6">
    <source>
        <dbReference type="Proteomes" id="UP000009222"/>
    </source>
</evidence>
<evidence type="ECO:0000256" key="3">
    <source>
        <dbReference type="ARBA" id="ARBA00023163"/>
    </source>
</evidence>
<dbReference type="InterPro" id="IPR001387">
    <property type="entry name" value="Cro/C1-type_HTH"/>
</dbReference>
<dbReference type="KEGG" id="taz:TREAZ_1788"/>
<dbReference type="CDD" id="cd00093">
    <property type="entry name" value="HTH_XRE"/>
    <property type="match status" value="1"/>
</dbReference>
<dbReference type="FunCoup" id="F5YC16">
    <property type="interactions" value="27"/>
</dbReference>
<proteinExistence type="predicted"/>
<organism evidence="5 6">
    <name type="scientific">Leadbettera azotonutricia (strain ATCC BAA-888 / DSM 13862 / ZAS-9)</name>
    <name type="common">Treponema azotonutricium</name>
    <dbReference type="NCBI Taxonomy" id="545695"/>
    <lineage>
        <taxon>Bacteria</taxon>
        <taxon>Pseudomonadati</taxon>
        <taxon>Spirochaetota</taxon>
        <taxon>Spirochaetia</taxon>
        <taxon>Spirochaetales</taxon>
        <taxon>Breznakiellaceae</taxon>
        <taxon>Leadbettera</taxon>
    </lineage>
</organism>
<name>F5YC16_LEAAZ</name>
<evidence type="ECO:0000313" key="5">
    <source>
        <dbReference type="EMBL" id="AEF82452.1"/>
    </source>
</evidence>
<dbReference type="InterPro" id="IPR010982">
    <property type="entry name" value="Lambda_DNA-bd_dom_sf"/>
</dbReference>
<feature type="domain" description="HTH cro/C1-type" evidence="4">
    <location>
        <begin position="25"/>
        <end position="79"/>
    </location>
</feature>
<evidence type="ECO:0000256" key="2">
    <source>
        <dbReference type="ARBA" id="ARBA00023125"/>
    </source>
</evidence>
<keyword evidence="3" id="KW-0804">Transcription</keyword>
<reference evidence="5 6" key="2">
    <citation type="journal article" date="2011" name="ISME J.">
        <title>RNA-seq reveals cooperative metabolic interactions between two termite-gut spirochete species in co-culture.</title>
        <authorList>
            <person name="Rosenthal A.Z."/>
            <person name="Matson E.G."/>
            <person name="Eldar A."/>
            <person name="Leadbetter J.R."/>
        </authorList>
    </citation>
    <scope>NUCLEOTIDE SEQUENCE [LARGE SCALE GENOMIC DNA]</scope>
    <source>
        <strain evidence="6">ATCC BAA-888 / DSM 13862 / ZAS-9</strain>
    </source>
</reference>
<dbReference type="Proteomes" id="UP000009222">
    <property type="component" value="Chromosome"/>
</dbReference>
<dbReference type="InterPro" id="IPR050807">
    <property type="entry name" value="TransReg_Diox_bact_type"/>
</dbReference>
<accession>F5YC16</accession>
<gene>
    <name evidence="5" type="ordered locus">TREAZ_1788</name>
</gene>
<reference evidence="6" key="1">
    <citation type="submission" date="2009-12" db="EMBL/GenBank/DDBJ databases">
        <title>Complete sequence of Treponema azotonutricium strain ZAS-9.</title>
        <authorList>
            <person name="Tetu S.G."/>
            <person name="Matson E."/>
            <person name="Ren Q."/>
            <person name="Seshadri R."/>
            <person name="Elbourne L."/>
            <person name="Hassan K.A."/>
            <person name="Durkin A."/>
            <person name="Radune D."/>
            <person name="Mohamoud Y."/>
            <person name="Shay R."/>
            <person name="Jin S."/>
            <person name="Zhang X."/>
            <person name="Lucey K."/>
            <person name="Ballor N.R."/>
            <person name="Ottesen E."/>
            <person name="Rosenthal R."/>
            <person name="Allen A."/>
            <person name="Leadbetter J.R."/>
            <person name="Paulsen I.T."/>
        </authorList>
    </citation>
    <scope>NUCLEOTIDE SEQUENCE [LARGE SCALE GENOMIC DNA]</scope>
    <source>
        <strain evidence="6">ATCC BAA-888 / DSM 13862 / ZAS-9</strain>
    </source>
</reference>
<dbReference type="GO" id="GO:0003700">
    <property type="term" value="F:DNA-binding transcription factor activity"/>
    <property type="evidence" value="ECO:0007669"/>
    <property type="project" value="TreeGrafter"/>
</dbReference>
<dbReference type="Pfam" id="PF01381">
    <property type="entry name" value="HTH_3"/>
    <property type="match status" value="1"/>
</dbReference>
<dbReference type="InParanoid" id="F5YC16"/>
<dbReference type="PANTHER" id="PTHR46797:SF23">
    <property type="entry name" value="HTH-TYPE TRANSCRIPTIONAL REGULATOR SUTR"/>
    <property type="match status" value="1"/>
</dbReference>
<keyword evidence="6" id="KW-1185">Reference proteome</keyword>
<dbReference type="Gene3D" id="1.10.260.40">
    <property type="entry name" value="lambda repressor-like DNA-binding domains"/>
    <property type="match status" value="1"/>
</dbReference>
<dbReference type="RefSeq" id="WP_015710242.1">
    <property type="nucleotide sequence ID" value="NC_015577.1"/>
</dbReference>
<dbReference type="GO" id="GO:0005829">
    <property type="term" value="C:cytosol"/>
    <property type="evidence" value="ECO:0007669"/>
    <property type="project" value="TreeGrafter"/>
</dbReference>
<dbReference type="SMART" id="SM00530">
    <property type="entry name" value="HTH_XRE"/>
    <property type="match status" value="1"/>
</dbReference>
<dbReference type="HOGENOM" id="CLU_066192_17_8_12"/>
<evidence type="ECO:0000259" key="4">
    <source>
        <dbReference type="PROSITE" id="PS50943"/>
    </source>
</evidence>